<reference evidence="1 2" key="1">
    <citation type="submission" date="2021-01" db="EMBL/GenBank/DDBJ databases">
        <title>Genome Sequence and Methylation Pattern of Haloterrigena salifodinae BOL5-1, An Extremely Halophilic Archaeon from a Bolivian Salt Mine.</title>
        <authorList>
            <person name="DasSarma P."/>
            <person name="Anton B.P."/>
            <person name="DasSarma S.L."/>
            <person name="von Ehrenheim H.A.L."/>
            <person name="Martinez F.L."/>
            <person name="Guzman D."/>
            <person name="Roberts R.J."/>
            <person name="DasSarma S."/>
        </authorList>
    </citation>
    <scope>NUCLEOTIDE SEQUENCE [LARGE SCALE GENOMIC DNA]</scope>
    <source>
        <strain evidence="1 2">BOL5-1</strain>
    </source>
</reference>
<dbReference type="RefSeq" id="WP_204748397.1">
    <property type="nucleotide sequence ID" value="NZ_CP069188.1"/>
</dbReference>
<gene>
    <name evidence="1" type="ORF">JMJ58_03705</name>
</gene>
<dbReference type="GeneID" id="62874199"/>
<protein>
    <submittedName>
        <fullName evidence="1">Uncharacterized protein</fullName>
    </submittedName>
</protein>
<name>A0A8T8E2C8_9EURY</name>
<keyword evidence="2" id="KW-1185">Reference proteome</keyword>
<dbReference type="KEGG" id="hsal:JMJ58_03705"/>
<dbReference type="AlphaFoldDB" id="A0A8T8E2C8"/>
<evidence type="ECO:0000313" key="1">
    <source>
        <dbReference type="EMBL" id="QRV16014.1"/>
    </source>
</evidence>
<dbReference type="EMBL" id="CP069188">
    <property type="protein sequence ID" value="QRV16014.1"/>
    <property type="molecule type" value="Genomic_DNA"/>
</dbReference>
<proteinExistence type="predicted"/>
<accession>A0A8T8E2C8</accession>
<evidence type="ECO:0000313" key="2">
    <source>
        <dbReference type="Proteomes" id="UP000637819"/>
    </source>
</evidence>
<dbReference type="Proteomes" id="UP000637819">
    <property type="component" value="Chromosome"/>
</dbReference>
<sequence>MTEDIVCPYCQNEVEEIEHSSQADQYSHHGHRNIVYGCSECGYRLEQTYTGVMRSNSSSQQLQKQEEVVPEGYLVIVHTGTQEIVNTVSHTDEEIRRAIDACQTQDTPWDIFTGGFSFEMRENKMMDYGEREPYFRIDPEKEYDI</sequence>
<organism evidence="1 2">
    <name type="scientific">Haloterrigena salifodinae</name>
    <dbReference type="NCBI Taxonomy" id="2675099"/>
    <lineage>
        <taxon>Archaea</taxon>
        <taxon>Methanobacteriati</taxon>
        <taxon>Methanobacteriota</taxon>
        <taxon>Stenosarchaea group</taxon>
        <taxon>Halobacteria</taxon>
        <taxon>Halobacteriales</taxon>
        <taxon>Natrialbaceae</taxon>
        <taxon>Haloterrigena</taxon>
    </lineage>
</organism>